<sequence>MYPLLSNHIARYVSVDEQDLHTFCATLKSVKLRKYQYLLQEGTICRHDYFVIKGGVRQYEVDDKGREKVIHFGFEDWWINDRYSWLTSSPSIYNIQALEPTEVLQIEKDTLEQLFITIPRLERYFHIVLQHAFANWQGRILVLQKPAIERYAHFRNLYGHLENRLSQQHVASYLGITRESLSRLRNHAAQPEK</sequence>
<name>A0ABS3Z060_9BACT</name>
<dbReference type="RefSeq" id="WP_209141105.1">
    <property type="nucleotide sequence ID" value="NZ_JAGHKO010000005.1"/>
</dbReference>
<feature type="domain" description="Cyclic nucleotide-binding" evidence="1">
    <location>
        <begin position="11"/>
        <end position="115"/>
    </location>
</feature>
<proteinExistence type="predicted"/>
<comment type="caution">
    <text evidence="2">The sequence shown here is derived from an EMBL/GenBank/DDBJ whole genome shotgun (WGS) entry which is preliminary data.</text>
</comment>
<dbReference type="Pfam" id="PF00027">
    <property type="entry name" value="cNMP_binding"/>
    <property type="match status" value="1"/>
</dbReference>
<dbReference type="SUPFAM" id="SSF51206">
    <property type="entry name" value="cAMP-binding domain-like"/>
    <property type="match status" value="1"/>
</dbReference>
<evidence type="ECO:0000313" key="3">
    <source>
        <dbReference type="Proteomes" id="UP000677244"/>
    </source>
</evidence>
<reference evidence="2 3" key="1">
    <citation type="submission" date="2021-03" db="EMBL/GenBank/DDBJ databases">
        <title>Assistant Professor.</title>
        <authorList>
            <person name="Huq M.A."/>
        </authorList>
    </citation>
    <scope>NUCLEOTIDE SEQUENCE [LARGE SCALE GENOMIC DNA]</scope>
    <source>
        <strain evidence="2 3">MAH-29</strain>
    </source>
</reference>
<gene>
    <name evidence="2" type="ORF">J7I42_22350</name>
</gene>
<dbReference type="Gene3D" id="2.60.120.10">
    <property type="entry name" value="Jelly Rolls"/>
    <property type="match status" value="1"/>
</dbReference>
<keyword evidence="3" id="KW-1185">Reference proteome</keyword>
<dbReference type="Proteomes" id="UP000677244">
    <property type="component" value="Unassembled WGS sequence"/>
</dbReference>
<dbReference type="InterPro" id="IPR014710">
    <property type="entry name" value="RmlC-like_jellyroll"/>
</dbReference>
<dbReference type="PROSITE" id="PS50042">
    <property type="entry name" value="CNMP_BINDING_3"/>
    <property type="match status" value="1"/>
</dbReference>
<protein>
    <submittedName>
        <fullName evidence="2">Crp/Fnr family transcriptional regulator</fullName>
    </submittedName>
</protein>
<organism evidence="2 3">
    <name type="scientific">Niastella soli</name>
    <dbReference type="NCBI Taxonomy" id="2821487"/>
    <lineage>
        <taxon>Bacteria</taxon>
        <taxon>Pseudomonadati</taxon>
        <taxon>Bacteroidota</taxon>
        <taxon>Chitinophagia</taxon>
        <taxon>Chitinophagales</taxon>
        <taxon>Chitinophagaceae</taxon>
        <taxon>Niastella</taxon>
    </lineage>
</organism>
<evidence type="ECO:0000313" key="2">
    <source>
        <dbReference type="EMBL" id="MBO9203050.1"/>
    </source>
</evidence>
<dbReference type="InterPro" id="IPR018490">
    <property type="entry name" value="cNMP-bd_dom_sf"/>
</dbReference>
<dbReference type="InterPro" id="IPR000595">
    <property type="entry name" value="cNMP-bd_dom"/>
</dbReference>
<dbReference type="CDD" id="cd00038">
    <property type="entry name" value="CAP_ED"/>
    <property type="match status" value="1"/>
</dbReference>
<evidence type="ECO:0000259" key="1">
    <source>
        <dbReference type="PROSITE" id="PS50042"/>
    </source>
</evidence>
<dbReference type="EMBL" id="JAGHKO010000005">
    <property type="protein sequence ID" value="MBO9203050.1"/>
    <property type="molecule type" value="Genomic_DNA"/>
</dbReference>
<accession>A0ABS3Z060</accession>